<sequence length="984" mass="114403">MYICICIYAYVCIHIYHLHITCITYKYCQKPKQGRGSKKIDEIEQKSEKLKKEEEKAEIGEIKPGINLQGYCINEDCLAAKVKLLVWVNIGFEEISFVSDKTLYICPDCGKSAVTAIVKATIFNSEHFISSSDNSAPVKDNHYQCFYSIKPGVSYEIKAKKIRQHAMNLEDLITRSENAMMSKEIINLVAELQKYLITVVKPPKVKDRARLLEKIQYDYNGDYNQVFDVGRFTILCDNATKLQTAVAVMKKAGKFNLVVSEDKDFFEKQSKTHHRIHNIKLYVPKHDVYVEMQATLKNFTTLEGYTIIENPNLSHSLYELLRTWKPKNSGAEEELKQASAEVLTKINDIICEWIDDKTIQKITDRYKAHSDIVVLKPPQLSKKTETEINSNMPLKMAKFTYDQLCNFTPEKIKGKAIYVNPASCADFTLLLQEARKLEMKEDITLTQALETYIPLQANNYPHIDGDDKQKHETFDCHQQKTKKKVNNNKNKKKRSGKSIFCRHLEETLWNNYTSNAKKLVPVYISFPKVYNKQNEQDIISQALQGKNISKEIMDVIREKVTFIFIMDGFDEIFDVYSKSDNDKYFYDRFNLSQWDAKVIVTCRSGVLNEDDIKTVLMGEDQNQIITSIMYLWPFTKQQMHNYIEKFAKMKSKNKKDYTDGDSDWTPDRYEETLNNYPKLKKMVEEPFLLQLILNVLPALVKRYGVGSKISRTKIYEVFNEQWIDVHVQNIILKLTELRIQINIQKIKATLEKYCLDLAFDMFIQRNQVAIEADFQNQNDEIWGKLDPSIEKESKSVMVESIELKTRKETISKTQDIWEKYFSGDSIAKYVLRRTGDNKYQFLHKSCQEYYAAQKIIFDIISWRPIANLDLNNQGFQQQFETHVPDLLINIKLLNEEQGIIKFISERIHDTDPIFSNLKSRLFRIIEASKKNEKVSVAAANAITILNSANVNMHYRDWSGIKIPHATLDNAFLEGTDFQNANLDY</sequence>
<feature type="non-terminal residue" evidence="2">
    <location>
        <position position="984"/>
    </location>
</feature>
<name>X6LAC2_RETFI</name>
<dbReference type="AlphaFoldDB" id="X6LAC2"/>
<dbReference type="Proteomes" id="UP000023152">
    <property type="component" value="Unassembled WGS sequence"/>
</dbReference>
<protein>
    <recommendedName>
        <fullName evidence="4">NACHT domain-containing protein</fullName>
    </recommendedName>
</protein>
<evidence type="ECO:0000313" key="3">
    <source>
        <dbReference type="Proteomes" id="UP000023152"/>
    </source>
</evidence>
<evidence type="ECO:0000313" key="2">
    <source>
        <dbReference type="EMBL" id="ETN98305.1"/>
    </source>
</evidence>
<comment type="caution">
    <text evidence="2">The sequence shown here is derived from an EMBL/GenBank/DDBJ whole genome shotgun (WGS) entry which is preliminary data.</text>
</comment>
<reference evidence="2 3" key="1">
    <citation type="journal article" date="2013" name="Curr. Biol.">
        <title>The Genome of the Foraminiferan Reticulomyxa filosa.</title>
        <authorList>
            <person name="Glockner G."/>
            <person name="Hulsmann N."/>
            <person name="Schleicher M."/>
            <person name="Noegel A.A."/>
            <person name="Eichinger L."/>
            <person name="Gallinger C."/>
            <person name="Pawlowski J."/>
            <person name="Sierra R."/>
            <person name="Euteneuer U."/>
            <person name="Pillet L."/>
            <person name="Moustafa A."/>
            <person name="Platzer M."/>
            <person name="Groth M."/>
            <person name="Szafranski K."/>
            <person name="Schliwa M."/>
        </authorList>
    </citation>
    <scope>NUCLEOTIDE SEQUENCE [LARGE SCALE GENOMIC DNA]</scope>
</reference>
<organism evidence="2 3">
    <name type="scientific">Reticulomyxa filosa</name>
    <dbReference type="NCBI Taxonomy" id="46433"/>
    <lineage>
        <taxon>Eukaryota</taxon>
        <taxon>Sar</taxon>
        <taxon>Rhizaria</taxon>
        <taxon>Retaria</taxon>
        <taxon>Foraminifera</taxon>
        <taxon>Monothalamids</taxon>
        <taxon>Reticulomyxidae</taxon>
        <taxon>Reticulomyxa</taxon>
    </lineage>
</organism>
<evidence type="ECO:0000256" key="1">
    <source>
        <dbReference type="SAM" id="MobiDB-lite"/>
    </source>
</evidence>
<evidence type="ECO:0008006" key="4">
    <source>
        <dbReference type="Google" id="ProtNLM"/>
    </source>
</evidence>
<dbReference type="OrthoDB" id="2443807at2759"/>
<gene>
    <name evidence="2" type="ORF">RFI_39204</name>
</gene>
<dbReference type="EMBL" id="ASPP01047050">
    <property type="protein sequence ID" value="ETN98305.1"/>
    <property type="molecule type" value="Genomic_DNA"/>
</dbReference>
<proteinExistence type="predicted"/>
<accession>X6LAC2</accession>
<feature type="compositionally biased region" description="Basic residues" evidence="1">
    <location>
        <begin position="479"/>
        <end position="494"/>
    </location>
</feature>
<keyword evidence="3" id="KW-1185">Reference proteome</keyword>
<feature type="compositionally biased region" description="Basic and acidic residues" evidence="1">
    <location>
        <begin position="469"/>
        <end position="478"/>
    </location>
</feature>
<feature type="region of interest" description="Disordered" evidence="1">
    <location>
        <begin position="469"/>
        <end position="494"/>
    </location>
</feature>